<protein>
    <submittedName>
        <fullName evidence="7">Transcription initiation factor IIB</fullName>
    </submittedName>
</protein>
<proteinExistence type="inferred from homology"/>
<dbReference type="PRINTS" id="PR00685">
    <property type="entry name" value="TIFACTORIIB"/>
</dbReference>
<sequence>MVLKVNLKNECPECHANLVQDTVKGEFVCSLCGYVVEENLEYQGPDAYVSDPGHKSNNLRASGVNSVAYHDYGLHTEIDNQCKDYSGRHFNDGIRKSVVNLRKWNSIIRISNSKDRRLSNVLSKINETCSLMSFPKVVCETAALIYRNYENRNDTKGKSSVCMAAAALYYACKICKVLRSLNEIVKYNGNSEDTDENLKLASKYYRSMVLICENDDTNLTTQSQDRITNFMEKDPKARNQNKQSFIIVNMQSININQYISKLANTAKFDVKIERLAIEIAKKTENHLLSDGKSPNGIAAAYLYLASVLLGINILQMDISRLAGVTEVTIRNRCKDILTCFRITLKIKPVLKI</sequence>
<evidence type="ECO:0000256" key="5">
    <source>
        <dbReference type="PROSITE-ProRule" id="PRU00469"/>
    </source>
</evidence>
<evidence type="ECO:0000256" key="2">
    <source>
        <dbReference type="ARBA" id="ARBA00022737"/>
    </source>
</evidence>
<dbReference type="GO" id="GO:0097550">
    <property type="term" value="C:transcription preinitiation complex"/>
    <property type="evidence" value="ECO:0007669"/>
    <property type="project" value="TreeGrafter"/>
</dbReference>
<organism evidence="7 8">
    <name type="scientific">Candidatus Nitrosocosmicus arcticus</name>
    <dbReference type="NCBI Taxonomy" id="2035267"/>
    <lineage>
        <taxon>Archaea</taxon>
        <taxon>Nitrososphaerota</taxon>
        <taxon>Nitrososphaeria</taxon>
        <taxon>Nitrososphaerales</taxon>
        <taxon>Nitrososphaeraceae</taxon>
        <taxon>Candidatus Nitrosocosmicus</taxon>
    </lineage>
</organism>
<evidence type="ECO:0000259" key="6">
    <source>
        <dbReference type="PROSITE" id="PS51134"/>
    </source>
</evidence>
<evidence type="ECO:0000313" key="7">
    <source>
        <dbReference type="EMBL" id="TVP39880.1"/>
    </source>
</evidence>
<dbReference type="Pfam" id="PF08271">
    <property type="entry name" value="Zn_Ribbon_TF"/>
    <property type="match status" value="1"/>
</dbReference>
<dbReference type="Gene3D" id="1.10.472.170">
    <property type="match status" value="1"/>
</dbReference>
<dbReference type="EMBL" id="VOAH01000011">
    <property type="protein sequence ID" value="TVP39880.1"/>
    <property type="molecule type" value="Genomic_DNA"/>
</dbReference>
<dbReference type="Pfam" id="PF00382">
    <property type="entry name" value="TFIIB"/>
    <property type="match status" value="2"/>
</dbReference>
<keyword evidence="2" id="KW-0677">Repeat</keyword>
<dbReference type="PANTHER" id="PTHR11618:SF13">
    <property type="entry name" value="TRANSCRIPTION INITIATION FACTOR IIB"/>
    <property type="match status" value="1"/>
</dbReference>
<keyword evidence="8" id="KW-1185">Reference proteome</keyword>
<keyword evidence="3" id="KW-0805">Transcription regulation</keyword>
<evidence type="ECO:0000256" key="1">
    <source>
        <dbReference type="ARBA" id="ARBA00010857"/>
    </source>
</evidence>
<gene>
    <name evidence="7" type="primary">tfb</name>
    <name evidence="7" type="ORF">NARC_110092</name>
</gene>
<dbReference type="PANTHER" id="PTHR11618">
    <property type="entry name" value="TRANSCRIPTION INITIATION FACTOR IIB-RELATED"/>
    <property type="match status" value="1"/>
</dbReference>
<dbReference type="InterPro" id="IPR036915">
    <property type="entry name" value="Cyclin-like_sf"/>
</dbReference>
<dbReference type="PROSITE" id="PS51134">
    <property type="entry name" value="ZF_TFIIB"/>
    <property type="match status" value="1"/>
</dbReference>
<dbReference type="GO" id="GO:0008270">
    <property type="term" value="F:zinc ion binding"/>
    <property type="evidence" value="ECO:0007669"/>
    <property type="project" value="UniProtKB-KW"/>
</dbReference>
<dbReference type="InterPro" id="IPR013150">
    <property type="entry name" value="TFIIB_cyclin"/>
</dbReference>
<reference evidence="7 8" key="1">
    <citation type="journal article" date="2019" name="Front. Microbiol.">
        <title>Ammonia Oxidation by the Arctic Terrestrial Thaumarchaeote Candidatus Nitrosocosmicus arcticus Is Stimulated by Increasing Temperatures.</title>
        <authorList>
            <person name="Alves R.J.E."/>
            <person name="Kerou M."/>
            <person name="Zappe A."/>
            <person name="Bittner R."/>
            <person name="Abby S.S."/>
            <person name="Schmidt H.A."/>
            <person name="Pfeifer K."/>
            <person name="Schleper C."/>
        </authorList>
    </citation>
    <scope>NUCLEOTIDE SEQUENCE [LARGE SCALE GENOMIC DNA]</scope>
    <source>
        <strain evidence="7 8">Kfb</strain>
    </source>
</reference>
<dbReference type="GO" id="GO:0070897">
    <property type="term" value="P:transcription preinitiation complex assembly"/>
    <property type="evidence" value="ECO:0007669"/>
    <property type="project" value="InterPro"/>
</dbReference>
<evidence type="ECO:0000313" key="8">
    <source>
        <dbReference type="Proteomes" id="UP000315289"/>
    </source>
</evidence>
<dbReference type="SUPFAM" id="SSF57783">
    <property type="entry name" value="Zinc beta-ribbon"/>
    <property type="match status" value="1"/>
</dbReference>
<name>A0A557STF3_9ARCH</name>
<comment type="caution">
    <text evidence="7">The sequence shown here is derived from an EMBL/GenBank/DDBJ whole genome shotgun (WGS) entry which is preliminary data.</text>
</comment>
<dbReference type="InterPro" id="IPR000812">
    <property type="entry name" value="TFIIB"/>
</dbReference>
<keyword evidence="4" id="KW-0804">Transcription</keyword>
<dbReference type="OrthoDB" id="7429at2157"/>
<keyword evidence="5" id="KW-0862">Zinc</keyword>
<keyword evidence="7" id="KW-0396">Initiation factor</keyword>
<dbReference type="AlphaFoldDB" id="A0A557STF3"/>
<evidence type="ECO:0000256" key="4">
    <source>
        <dbReference type="ARBA" id="ARBA00023163"/>
    </source>
</evidence>
<evidence type="ECO:0000256" key="3">
    <source>
        <dbReference type="ARBA" id="ARBA00023015"/>
    </source>
</evidence>
<dbReference type="GO" id="GO:0003743">
    <property type="term" value="F:translation initiation factor activity"/>
    <property type="evidence" value="ECO:0007669"/>
    <property type="project" value="UniProtKB-KW"/>
</dbReference>
<dbReference type="Gene3D" id="1.10.472.10">
    <property type="entry name" value="Cyclin-like"/>
    <property type="match status" value="1"/>
</dbReference>
<dbReference type="InterPro" id="IPR013763">
    <property type="entry name" value="Cyclin-like_dom"/>
</dbReference>
<keyword evidence="7" id="KW-0648">Protein biosynthesis</keyword>
<feature type="domain" description="TFIIB-type" evidence="6">
    <location>
        <begin position="7"/>
        <end position="37"/>
    </location>
</feature>
<dbReference type="Proteomes" id="UP000315289">
    <property type="component" value="Unassembled WGS sequence"/>
</dbReference>
<dbReference type="GO" id="GO:0017025">
    <property type="term" value="F:TBP-class protein binding"/>
    <property type="evidence" value="ECO:0007669"/>
    <property type="project" value="InterPro"/>
</dbReference>
<keyword evidence="5" id="KW-0863">Zinc-finger</keyword>
<keyword evidence="5" id="KW-0479">Metal-binding</keyword>
<accession>A0A557STF3</accession>
<dbReference type="InterPro" id="IPR013137">
    <property type="entry name" value="Znf_TFIIB"/>
</dbReference>
<comment type="similarity">
    <text evidence="1">Belongs to the TFIIB family.</text>
</comment>
<dbReference type="SUPFAM" id="SSF47954">
    <property type="entry name" value="Cyclin-like"/>
    <property type="match status" value="2"/>
</dbReference>
<dbReference type="SMART" id="SM00385">
    <property type="entry name" value="CYCLIN"/>
    <property type="match status" value="1"/>
</dbReference>